<dbReference type="InterPro" id="IPR027417">
    <property type="entry name" value="P-loop_NTPase"/>
</dbReference>
<dbReference type="PANTHER" id="PTHR10763">
    <property type="entry name" value="CELL DIVISION CONTROL PROTEIN 6-RELATED"/>
    <property type="match status" value="1"/>
</dbReference>
<dbReference type="InterPro" id="IPR036388">
    <property type="entry name" value="WH-like_DNA-bd_sf"/>
</dbReference>
<dbReference type="Gene3D" id="3.40.50.300">
    <property type="entry name" value="P-loop containing nucleotide triphosphate hydrolases"/>
    <property type="match status" value="1"/>
</dbReference>
<dbReference type="InterPro" id="IPR050311">
    <property type="entry name" value="ORC1/CDC6"/>
</dbReference>
<evidence type="ECO:0000256" key="6">
    <source>
        <dbReference type="SAM" id="MobiDB-lite"/>
    </source>
</evidence>
<name>A0A9P4IJ55_9PEZI</name>
<dbReference type="CDD" id="cd00009">
    <property type="entry name" value="AAA"/>
    <property type="match status" value="1"/>
</dbReference>
<sequence length="682" mass="73480">MPSTVLGKRSRPSKLTLSCTDEILTRKTSSKRQSQFVIASDQENANPFITPRSSKRKRVEDGDAMEVDETEQENTPKALQKNKVVASTSPAKHGAPESRVVVQSTRHAKLARADSAINTSSTSTSSPRTPRHRDATAQRVLVTPRHRVGLVGKPLTPHTPRTPATSRSAAPTVYNVARQLFIRSTEPGKLIGRENERRELSALISTRLEKTSSGCIYVSGPPGTGKSALVNEVCSEFIENDSCSQSYVNCMSVKHARDIYVKLLEDFGANDGIINGSESSALKEIFFGRRNSFVVVLDEIDHLLDIDLNLLYALFEWSLDPSSSLILIGIANALDFTDRFLPRLKSRGLKPHLLPFMPYSAAQIASVVTGKLKSLISPTDAGAAGPEFTPFLHPAAIQFLSKKVASATGDLRRAFDIVRRAIDVIETETRDKLSQSTPDTTPSSTPSSTPSKTPLVENINLSSPPHVRSPTKSPQKSVLTQEKAQLNPLAHLTPETAPRATIAHIARLTSAMFNTGATARLQGLNLQQKAVLCALVGCEERARRAASNASTDEPHTPSRKVRGKAQNAVAPTTKELFEIYAKACKKENSLHPLTATEFGDVLAGLETLSLVSAVEGKSGSFATGGAAGTPSRRGRGFGTPSGRKGKEERRVASAVGMNDVKTMLEGTKVGRGILEGMVEGNE</sequence>
<feature type="region of interest" description="Disordered" evidence="6">
    <location>
        <begin position="545"/>
        <end position="568"/>
    </location>
</feature>
<evidence type="ECO:0000256" key="4">
    <source>
        <dbReference type="ARBA" id="ARBA00023306"/>
    </source>
</evidence>
<dbReference type="GO" id="GO:0051301">
    <property type="term" value="P:cell division"/>
    <property type="evidence" value="ECO:0007669"/>
    <property type="project" value="UniProtKB-UniRule"/>
</dbReference>
<dbReference type="Pfam" id="PF22606">
    <property type="entry name" value="Cdc6-ORC-like_ATPase_lid"/>
    <property type="match status" value="1"/>
</dbReference>
<reference evidence="8" key="1">
    <citation type="journal article" date="2020" name="Stud. Mycol.">
        <title>101 Dothideomycetes genomes: a test case for predicting lifestyles and emergence of pathogens.</title>
        <authorList>
            <person name="Haridas S."/>
            <person name="Albert R."/>
            <person name="Binder M."/>
            <person name="Bloem J."/>
            <person name="Labutti K."/>
            <person name="Salamov A."/>
            <person name="Andreopoulos B."/>
            <person name="Baker S."/>
            <person name="Barry K."/>
            <person name="Bills G."/>
            <person name="Bluhm B."/>
            <person name="Cannon C."/>
            <person name="Castanera R."/>
            <person name="Culley D."/>
            <person name="Daum C."/>
            <person name="Ezra D."/>
            <person name="Gonzalez J."/>
            <person name="Henrissat B."/>
            <person name="Kuo A."/>
            <person name="Liang C."/>
            <person name="Lipzen A."/>
            <person name="Lutzoni F."/>
            <person name="Magnuson J."/>
            <person name="Mondo S."/>
            <person name="Nolan M."/>
            <person name="Ohm R."/>
            <person name="Pangilinan J."/>
            <person name="Park H.-J."/>
            <person name="Ramirez L."/>
            <person name="Alfaro M."/>
            <person name="Sun H."/>
            <person name="Tritt A."/>
            <person name="Yoshinaga Y."/>
            <person name="Zwiers L.-H."/>
            <person name="Turgeon B."/>
            <person name="Goodwin S."/>
            <person name="Spatafora J."/>
            <person name="Crous P."/>
            <person name="Grigoriev I."/>
        </authorList>
    </citation>
    <scope>NUCLEOTIDE SEQUENCE</scope>
    <source>
        <strain evidence="8">CBS 133067</strain>
    </source>
</reference>
<feature type="compositionally biased region" description="Acidic residues" evidence="6">
    <location>
        <begin position="62"/>
        <end position="72"/>
    </location>
</feature>
<dbReference type="GO" id="GO:0005634">
    <property type="term" value="C:nucleus"/>
    <property type="evidence" value="ECO:0007669"/>
    <property type="project" value="TreeGrafter"/>
</dbReference>
<feature type="region of interest" description="Disordered" evidence="6">
    <location>
        <begin position="621"/>
        <end position="647"/>
    </location>
</feature>
<feature type="compositionally biased region" description="Polar residues" evidence="6">
    <location>
        <begin position="470"/>
        <end position="480"/>
    </location>
</feature>
<dbReference type="PIRSF" id="PIRSF001767">
    <property type="entry name" value="Cdc6"/>
    <property type="match status" value="1"/>
</dbReference>
<dbReference type="Proteomes" id="UP000799772">
    <property type="component" value="Unassembled WGS sequence"/>
</dbReference>
<evidence type="ECO:0000256" key="3">
    <source>
        <dbReference type="ARBA" id="ARBA00022705"/>
    </source>
</evidence>
<dbReference type="AlphaFoldDB" id="A0A9P4IJ55"/>
<keyword evidence="4" id="KW-0131">Cell cycle</keyword>
<dbReference type="EMBL" id="ML978126">
    <property type="protein sequence ID" value="KAF2099121.1"/>
    <property type="molecule type" value="Genomic_DNA"/>
</dbReference>
<evidence type="ECO:0000256" key="2">
    <source>
        <dbReference type="ARBA" id="ARBA00022618"/>
    </source>
</evidence>
<dbReference type="InterPro" id="IPR054425">
    <property type="entry name" value="Cdc6_ORC1-like_ATPase_lid"/>
</dbReference>
<feature type="compositionally biased region" description="Polar residues" evidence="6">
    <location>
        <begin position="31"/>
        <end position="47"/>
    </location>
</feature>
<dbReference type="InterPro" id="IPR016314">
    <property type="entry name" value="Cdc6/18"/>
</dbReference>
<dbReference type="SUPFAM" id="SSF52540">
    <property type="entry name" value="P-loop containing nucleoside triphosphate hydrolases"/>
    <property type="match status" value="1"/>
</dbReference>
<feature type="domain" description="AAA+ ATPase" evidence="7">
    <location>
        <begin position="212"/>
        <end position="356"/>
    </location>
</feature>
<dbReference type="GO" id="GO:0003688">
    <property type="term" value="F:DNA replication origin binding"/>
    <property type="evidence" value="ECO:0007669"/>
    <property type="project" value="TreeGrafter"/>
</dbReference>
<organism evidence="8 9">
    <name type="scientific">Rhizodiscina lignyota</name>
    <dbReference type="NCBI Taxonomy" id="1504668"/>
    <lineage>
        <taxon>Eukaryota</taxon>
        <taxon>Fungi</taxon>
        <taxon>Dikarya</taxon>
        <taxon>Ascomycota</taxon>
        <taxon>Pezizomycotina</taxon>
        <taxon>Dothideomycetes</taxon>
        <taxon>Pleosporomycetidae</taxon>
        <taxon>Aulographales</taxon>
        <taxon>Rhizodiscinaceae</taxon>
        <taxon>Rhizodiscina</taxon>
    </lineage>
</organism>
<dbReference type="InterPro" id="IPR003593">
    <property type="entry name" value="AAA+_ATPase"/>
</dbReference>
<evidence type="ECO:0000259" key="7">
    <source>
        <dbReference type="SMART" id="SM00382"/>
    </source>
</evidence>
<dbReference type="Pfam" id="PF13191">
    <property type="entry name" value="AAA_16"/>
    <property type="match status" value="1"/>
</dbReference>
<dbReference type="GO" id="GO:0033314">
    <property type="term" value="P:mitotic DNA replication checkpoint signaling"/>
    <property type="evidence" value="ECO:0007669"/>
    <property type="project" value="TreeGrafter"/>
</dbReference>
<comment type="similarity">
    <text evidence="1 5">Belongs to the CDC6/cdc18 family.</text>
</comment>
<feature type="region of interest" description="Disordered" evidence="6">
    <location>
        <begin position="26"/>
        <end position="135"/>
    </location>
</feature>
<accession>A0A9P4IJ55</accession>
<evidence type="ECO:0000256" key="1">
    <source>
        <dbReference type="ARBA" id="ARBA00006184"/>
    </source>
</evidence>
<feature type="compositionally biased region" description="Low complexity" evidence="6">
    <location>
        <begin position="119"/>
        <end position="128"/>
    </location>
</feature>
<proteinExistence type="inferred from homology"/>
<dbReference type="GO" id="GO:0006270">
    <property type="term" value="P:DNA replication initiation"/>
    <property type="evidence" value="ECO:0007669"/>
    <property type="project" value="UniProtKB-UniRule"/>
</dbReference>
<dbReference type="Gene3D" id="1.10.8.60">
    <property type="match status" value="1"/>
</dbReference>
<keyword evidence="3" id="KW-0235">DNA replication</keyword>
<dbReference type="PANTHER" id="PTHR10763:SF26">
    <property type="entry name" value="CELL DIVISION CONTROL PROTEIN 6 HOMOLOG"/>
    <property type="match status" value="1"/>
</dbReference>
<comment type="caution">
    <text evidence="8">The sequence shown here is derived from an EMBL/GenBank/DDBJ whole genome shotgun (WGS) entry which is preliminary data.</text>
</comment>
<keyword evidence="2 8" id="KW-0132">Cell division</keyword>
<dbReference type="Gene3D" id="1.10.10.10">
    <property type="entry name" value="Winged helix-like DNA-binding domain superfamily/Winged helix DNA-binding domain"/>
    <property type="match status" value="1"/>
</dbReference>
<gene>
    <name evidence="8" type="ORF">NA57DRAFT_39634</name>
</gene>
<protein>
    <recommendedName>
        <fullName evidence="5">Cell division control protein</fullName>
    </recommendedName>
</protein>
<keyword evidence="9" id="KW-1185">Reference proteome</keyword>
<feature type="compositionally biased region" description="Low complexity" evidence="6">
    <location>
        <begin position="436"/>
        <end position="454"/>
    </location>
</feature>
<evidence type="ECO:0000313" key="8">
    <source>
        <dbReference type="EMBL" id="KAF2099121.1"/>
    </source>
</evidence>
<dbReference type="InterPro" id="IPR041664">
    <property type="entry name" value="AAA_16"/>
</dbReference>
<dbReference type="OrthoDB" id="1926878at2759"/>
<feature type="region of interest" description="Disordered" evidence="6">
    <location>
        <begin position="429"/>
        <end position="480"/>
    </location>
</feature>
<evidence type="ECO:0000256" key="5">
    <source>
        <dbReference type="PIRNR" id="PIRNR001767"/>
    </source>
</evidence>
<dbReference type="FunFam" id="3.40.50.300:FF:000547">
    <property type="entry name" value="Cell division control protein"/>
    <property type="match status" value="1"/>
</dbReference>
<dbReference type="SMART" id="SM00382">
    <property type="entry name" value="AAA"/>
    <property type="match status" value="1"/>
</dbReference>
<evidence type="ECO:0000313" key="9">
    <source>
        <dbReference type="Proteomes" id="UP000799772"/>
    </source>
</evidence>